<feature type="compositionally biased region" description="Polar residues" evidence="1">
    <location>
        <begin position="23"/>
        <end position="40"/>
    </location>
</feature>
<feature type="region of interest" description="Disordered" evidence="1">
    <location>
        <begin position="23"/>
        <end position="43"/>
    </location>
</feature>
<accession>A0A0B1RY55</accession>
<dbReference type="AlphaFoldDB" id="A0A0B1RY55"/>
<evidence type="ECO:0000256" key="1">
    <source>
        <dbReference type="SAM" id="MobiDB-lite"/>
    </source>
</evidence>
<name>A0A0B1RY55_OESDE</name>
<protein>
    <submittedName>
        <fullName evidence="2">Uncharacterized protein</fullName>
    </submittedName>
</protein>
<gene>
    <name evidence="2" type="ORF">OESDEN_24421</name>
</gene>
<organism evidence="2 3">
    <name type="scientific">Oesophagostomum dentatum</name>
    <name type="common">Nodular worm</name>
    <dbReference type="NCBI Taxonomy" id="61180"/>
    <lineage>
        <taxon>Eukaryota</taxon>
        <taxon>Metazoa</taxon>
        <taxon>Ecdysozoa</taxon>
        <taxon>Nematoda</taxon>
        <taxon>Chromadorea</taxon>
        <taxon>Rhabditida</taxon>
        <taxon>Rhabditina</taxon>
        <taxon>Rhabditomorpha</taxon>
        <taxon>Strongyloidea</taxon>
        <taxon>Strongylidae</taxon>
        <taxon>Oesophagostomum</taxon>
    </lineage>
</organism>
<evidence type="ECO:0000313" key="2">
    <source>
        <dbReference type="EMBL" id="KHJ75960.1"/>
    </source>
</evidence>
<sequence length="128" mass="14452">MLLSSMRVPGWHLVSRMVRHSAASPTSASRSQQPSINAANRQHRQRCLSSDPLPRLTPFTSWPRLPVQRGCYLQCRGPLLLVLCHSGRPPSRCLQSLQVLVFELSVFPIYCTYSYVSFFDAAFCLLSL</sequence>
<proteinExistence type="predicted"/>
<dbReference type="EMBL" id="KN612231">
    <property type="protein sequence ID" value="KHJ75960.1"/>
    <property type="molecule type" value="Genomic_DNA"/>
</dbReference>
<keyword evidence="3" id="KW-1185">Reference proteome</keyword>
<dbReference type="Proteomes" id="UP000053660">
    <property type="component" value="Unassembled WGS sequence"/>
</dbReference>
<reference evidence="2 3" key="1">
    <citation type="submission" date="2014-03" db="EMBL/GenBank/DDBJ databases">
        <title>Draft genome of the hookworm Oesophagostomum dentatum.</title>
        <authorList>
            <person name="Mitreva M."/>
        </authorList>
    </citation>
    <scope>NUCLEOTIDE SEQUENCE [LARGE SCALE GENOMIC DNA]</scope>
    <source>
        <strain evidence="2 3">OD-Hann</strain>
    </source>
</reference>
<evidence type="ECO:0000313" key="3">
    <source>
        <dbReference type="Proteomes" id="UP000053660"/>
    </source>
</evidence>